<keyword evidence="5" id="KW-1185">Reference proteome</keyword>
<evidence type="ECO:0000259" key="4">
    <source>
        <dbReference type="Pfam" id="PF16923"/>
    </source>
</evidence>
<keyword evidence="2 3" id="KW-0326">Glycosidase</keyword>
<keyword evidence="3" id="KW-1133">Transmembrane helix</keyword>
<dbReference type="GO" id="GO:0009311">
    <property type="term" value="P:oligosaccharide metabolic process"/>
    <property type="evidence" value="ECO:0007669"/>
    <property type="project" value="UniProtKB-UniRule"/>
</dbReference>
<sequence length="193" mass="22201">MTPVRCPVPKFWRSVPDAVPGAKVFQADARKISWGDFYEPLCRTSHDWMVRKRAIHSDHVPPANPLLNVGGLLYSLLMFGVVCGLLVVGLWQYRHSQEEAVVTKSNLPLASSNPPFDEVTWGTYRSQLYFGLRNRHPDSPLFGLIWYKQPTEQIVRSLSLRHWCEQGDNVQFMWEDSDGRSFDIRSLETEPQV</sequence>
<dbReference type="Pfam" id="PF16923">
    <property type="entry name" value="Glyco_hydro_63N"/>
    <property type="match status" value="1"/>
</dbReference>
<dbReference type="GO" id="GO:0004573">
    <property type="term" value="F:Glc3Man9GlcNAc2 oligosaccharide glucosidase activity"/>
    <property type="evidence" value="ECO:0007669"/>
    <property type="project" value="UniProtKB-UniRule"/>
</dbReference>
<keyword evidence="1 3" id="KW-0378">Hydrolase</keyword>
<dbReference type="GO" id="GO:0006487">
    <property type="term" value="P:protein N-linked glycosylation"/>
    <property type="evidence" value="ECO:0007669"/>
    <property type="project" value="UniProtKB-UniRule"/>
</dbReference>
<dbReference type="PANTHER" id="PTHR10412">
    <property type="entry name" value="MANNOSYL-OLIGOSACCHARIDE GLUCOSIDASE"/>
    <property type="match status" value="1"/>
</dbReference>
<keyword evidence="3" id="KW-0472">Membrane</keyword>
<organism evidence="5 6">
    <name type="scientific">Ditylenchus dipsaci</name>
    <dbReference type="NCBI Taxonomy" id="166011"/>
    <lineage>
        <taxon>Eukaryota</taxon>
        <taxon>Metazoa</taxon>
        <taxon>Ecdysozoa</taxon>
        <taxon>Nematoda</taxon>
        <taxon>Chromadorea</taxon>
        <taxon>Rhabditida</taxon>
        <taxon>Tylenchina</taxon>
        <taxon>Tylenchomorpha</taxon>
        <taxon>Sphaerularioidea</taxon>
        <taxon>Anguinidae</taxon>
        <taxon>Anguininae</taxon>
        <taxon>Ditylenchus</taxon>
    </lineage>
</organism>
<evidence type="ECO:0000313" key="5">
    <source>
        <dbReference type="Proteomes" id="UP000887574"/>
    </source>
</evidence>
<comment type="function">
    <text evidence="3">Cleaves the distal alpha 1,2-linked glucose residue from the Glc(3)Man(9)GlcNAc(2) oligosaccharide precursor.</text>
</comment>
<dbReference type="Proteomes" id="UP000887574">
    <property type="component" value="Unplaced"/>
</dbReference>
<dbReference type="Gene3D" id="2.70.98.110">
    <property type="entry name" value="Glycosyl hydrolase family 63, N-terminal domain"/>
    <property type="match status" value="1"/>
</dbReference>
<name>A0A915DUU3_9BILA</name>
<comment type="catalytic activity">
    <reaction evidence="3">
        <text>N(4)-(alpha-D-Glc-(1-&gt;2)-alpha-D-Glc-(1-&gt;3)-alpha-D-Glc-(1-&gt;3)-alpha-D-Man-(1-&gt;2)-alpha-D-Man-(1-&gt;2)-alpha-D-Man-(1-&gt;3)-[alpha-D-Man-(1-&gt;2)-alpha-D-Man-(1-&gt;3)-[alpha-D-Man-(1-&gt;2)-alpha-D-Man-(1-&gt;6)]-alpha-D-Man-(1-&gt;6)]-beta-D-Man-(1-&gt;4)-beta-D-GlcNAc-(1-&gt;4)-beta-D-GlcNAc)-L-asparaginyl-[protein] + H2O = N(4)-(alpha-D-Glc-(1-&gt;3)-alpha-D-Glc-(1-&gt;3)-alpha-D-Man-(1-&gt;2)-alpha-D-Man-(1-&gt;2)-alpha-D-Man-(1-&gt;3)-[alpha-D-Man-(1-&gt;2)-alpha-D-Man-(1-&gt;3)-[alpha-D-Man-(1-&gt;2)-alpha-D-Man-(1-&gt;6)]-alpha-D-Man-(1-&gt;6)]-beta-D-Man-(1-&gt;4)-beta-D-GlcNAc-(1-&gt;4)-beta-D-GlcNAc)-L-asparaginyl-[protein] + beta-D-glucose</text>
        <dbReference type="Rhea" id="RHEA:55988"/>
        <dbReference type="Rhea" id="RHEA-COMP:12806"/>
        <dbReference type="Rhea" id="RHEA-COMP:14355"/>
        <dbReference type="ChEBI" id="CHEBI:15377"/>
        <dbReference type="ChEBI" id="CHEBI:15903"/>
        <dbReference type="ChEBI" id="CHEBI:59082"/>
        <dbReference type="ChEBI" id="CHEBI:132537"/>
        <dbReference type="EC" id="3.2.1.106"/>
    </reaction>
</comment>
<feature type="transmembrane region" description="Helical" evidence="3">
    <location>
        <begin position="72"/>
        <end position="91"/>
    </location>
</feature>
<evidence type="ECO:0000256" key="1">
    <source>
        <dbReference type="ARBA" id="ARBA00022801"/>
    </source>
</evidence>
<proteinExistence type="inferred from homology"/>
<protein>
    <recommendedName>
        <fullName evidence="3">Mannosyl-oligosaccharide glucosidase</fullName>
        <ecNumber evidence="3">3.2.1.106</ecNumber>
    </recommendedName>
</protein>
<dbReference type="AlphaFoldDB" id="A0A915DUU3"/>
<dbReference type="GO" id="GO:0005789">
    <property type="term" value="C:endoplasmic reticulum membrane"/>
    <property type="evidence" value="ECO:0007669"/>
    <property type="project" value="UniProtKB-SubCell"/>
</dbReference>
<dbReference type="InterPro" id="IPR004888">
    <property type="entry name" value="Glycoside_hydrolase_63"/>
</dbReference>
<evidence type="ECO:0000256" key="3">
    <source>
        <dbReference type="RuleBase" id="RU368089"/>
    </source>
</evidence>
<dbReference type="WBParaSite" id="jg23188">
    <property type="protein sequence ID" value="jg23188"/>
    <property type="gene ID" value="jg23188"/>
</dbReference>
<dbReference type="EC" id="3.2.1.106" evidence="3"/>
<comment type="subcellular location">
    <subcellularLocation>
        <location evidence="3">Endoplasmic reticulum membrane</location>
        <topology evidence="3">Single-pass type II membrane protein</topology>
    </subcellularLocation>
</comment>
<reference evidence="6" key="1">
    <citation type="submission" date="2022-11" db="UniProtKB">
        <authorList>
            <consortium name="WormBaseParasite"/>
        </authorList>
    </citation>
    <scope>IDENTIFICATION</scope>
</reference>
<evidence type="ECO:0000256" key="2">
    <source>
        <dbReference type="ARBA" id="ARBA00023295"/>
    </source>
</evidence>
<dbReference type="InterPro" id="IPR031631">
    <property type="entry name" value="Glyco_hydro_63N"/>
</dbReference>
<dbReference type="InterPro" id="IPR038518">
    <property type="entry name" value="Glyco_hydro_63N_sf"/>
</dbReference>
<evidence type="ECO:0000313" key="6">
    <source>
        <dbReference type="WBParaSite" id="jg23188"/>
    </source>
</evidence>
<keyword evidence="3" id="KW-0256">Endoplasmic reticulum</keyword>
<comment type="similarity">
    <text evidence="3">Belongs to the glycosyl hydrolase 63 family.</text>
</comment>
<keyword evidence="3" id="KW-0812">Transmembrane</keyword>
<accession>A0A915DUU3</accession>
<feature type="domain" description="Glycosyl hydrolase family 63 N-terminal" evidence="4">
    <location>
        <begin position="120"/>
        <end position="185"/>
    </location>
</feature>
<dbReference type="PANTHER" id="PTHR10412:SF11">
    <property type="entry name" value="MANNOSYL-OLIGOSACCHARIDE GLUCOSIDASE"/>
    <property type="match status" value="1"/>
</dbReference>